<feature type="binding site" evidence="16 17">
    <location>
        <position position="64"/>
    </location>
    <ligand>
        <name>[4Fe-4S] cluster</name>
        <dbReference type="ChEBI" id="CHEBI:49883"/>
        <note>4Fe-4S-S-AdoMet</note>
    </ligand>
</feature>
<evidence type="ECO:0000256" key="6">
    <source>
        <dbReference type="ARBA" id="ARBA00022679"/>
    </source>
</evidence>
<comment type="cofactor">
    <cofactor evidence="16 17">
        <name>[4Fe-4S] cluster</name>
        <dbReference type="ChEBI" id="CHEBI:49883"/>
    </cofactor>
    <text evidence="16 17">Binds 1 [4Fe-4S] cluster. The cluster is coordinated with 3 cysteines and an exchangeable S-adenosyl-L-methionine.</text>
</comment>
<evidence type="ECO:0000313" key="19">
    <source>
        <dbReference type="EMBL" id="GKX30398.1"/>
    </source>
</evidence>
<dbReference type="HAMAP" id="MF_01694">
    <property type="entry name" value="BioB"/>
    <property type="match status" value="1"/>
</dbReference>
<feature type="domain" description="Radical SAM core" evidence="18">
    <location>
        <begin position="42"/>
        <end position="272"/>
    </location>
</feature>
<dbReference type="FunFam" id="3.20.20.70:FF:000026">
    <property type="entry name" value="Biotin synthase"/>
    <property type="match status" value="1"/>
</dbReference>
<evidence type="ECO:0000256" key="5">
    <source>
        <dbReference type="ARBA" id="ARBA00022485"/>
    </source>
</evidence>
<comment type="cofactor">
    <cofactor evidence="17">
        <name>[2Fe-2S] cluster</name>
        <dbReference type="ChEBI" id="CHEBI:190135"/>
    </cofactor>
    <text evidence="17">Binds 1 [2Fe-2S] cluster. The cluster is coordinated with 3 cysteines and 1 arginine.</text>
</comment>
<proteinExistence type="inferred from homology"/>
<comment type="similarity">
    <text evidence="2 16">Belongs to the radical SAM superfamily. Biotin synthase family.</text>
</comment>
<evidence type="ECO:0000256" key="3">
    <source>
        <dbReference type="ARBA" id="ARBA00011738"/>
    </source>
</evidence>
<protein>
    <recommendedName>
        <fullName evidence="15 16">Biotin synthase</fullName>
        <ecNumber evidence="4 16">2.8.1.6</ecNumber>
    </recommendedName>
</protein>
<dbReference type="Proteomes" id="UP001144256">
    <property type="component" value="Unassembled WGS sequence"/>
</dbReference>
<dbReference type="CDD" id="cd01335">
    <property type="entry name" value="Radical_SAM"/>
    <property type="match status" value="1"/>
</dbReference>
<dbReference type="SFLD" id="SFLDG01278">
    <property type="entry name" value="biotin_synthase_like"/>
    <property type="match status" value="1"/>
</dbReference>
<evidence type="ECO:0000256" key="1">
    <source>
        <dbReference type="ARBA" id="ARBA00004942"/>
    </source>
</evidence>
<comment type="pathway">
    <text evidence="1 16">Cofactor biosynthesis; biotin biosynthesis; biotin from 7,8-diaminononanoate: step 2/2.</text>
</comment>
<keyword evidence="10 16" id="KW-0093">Biotin biosynthesis</keyword>
<dbReference type="SMART" id="SM00729">
    <property type="entry name" value="Elp3"/>
    <property type="match status" value="1"/>
</dbReference>
<comment type="catalytic activity">
    <reaction evidence="13 16">
        <text>(4R,5S)-dethiobiotin + (sulfur carrier)-SH + 2 reduced [2Fe-2S]-[ferredoxin] + 2 S-adenosyl-L-methionine = (sulfur carrier)-H + biotin + 2 5'-deoxyadenosine + 2 L-methionine + 2 oxidized [2Fe-2S]-[ferredoxin]</text>
        <dbReference type="Rhea" id="RHEA:22060"/>
        <dbReference type="Rhea" id="RHEA-COMP:10000"/>
        <dbReference type="Rhea" id="RHEA-COMP:10001"/>
        <dbReference type="Rhea" id="RHEA-COMP:14737"/>
        <dbReference type="Rhea" id="RHEA-COMP:14739"/>
        <dbReference type="ChEBI" id="CHEBI:17319"/>
        <dbReference type="ChEBI" id="CHEBI:29917"/>
        <dbReference type="ChEBI" id="CHEBI:33737"/>
        <dbReference type="ChEBI" id="CHEBI:33738"/>
        <dbReference type="ChEBI" id="CHEBI:57586"/>
        <dbReference type="ChEBI" id="CHEBI:57844"/>
        <dbReference type="ChEBI" id="CHEBI:59789"/>
        <dbReference type="ChEBI" id="CHEBI:64428"/>
        <dbReference type="ChEBI" id="CHEBI:149473"/>
        <dbReference type="EC" id="2.8.1.6"/>
    </reaction>
</comment>
<dbReference type="PANTHER" id="PTHR22976">
    <property type="entry name" value="BIOTIN SYNTHASE"/>
    <property type="match status" value="1"/>
</dbReference>
<keyword evidence="8 16" id="KW-0001">2Fe-2S</keyword>
<evidence type="ECO:0000256" key="14">
    <source>
        <dbReference type="ARBA" id="ARBA00057568"/>
    </source>
</evidence>
<dbReference type="Pfam" id="PF06968">
    <property type="entry name" value="BATS"/>
    <property type="match status" value="1"/>
</dbReference>
<evidence type="ECO:0000256" key="16">
    <source>
        <dbReference type="HAMAP-Rule" id="MF_01694"/>
    </source>
</evidence>
<feature type="binding site" evidence="16 17">
    <location>
        <position position="67"/>
    </location>
    <ligand>
        <name>[4Fe-4S] cluster</name>
        <dbReference type="ChEBI" id="CHEBI:49883"/>
        <note>4Fe-4S-S-AdoMet</note>
    </ligand>
</feature>
<dbReference type="PROSITE" id="PS51918">
    <property type="entry name" value="RADICAL_SAM"/>
    <property type="match status" value="1"/>
</dbReference>
<gene>
    <name evidence="19" type="primary">bioB_1</name>
    <name evidence="16" type="synonym">bioB</name>
    <name evidence="19" type="ORF">SH1V18_28780</name>
</gene>
<dbReference type="SFLD" id="SFLDS00029">
    <property type="entry name" value="Radical_SAM"/>
    <property type="match status" value="1"/>
</dbReference>
<dbReference type="PIRSF" id="PIRSF001619">
    <property type="entry name" value="Biotin_synth"/>
    <property type="match status" value="1"/>
</dbReference>
<dbReference type="SFLD" id="SFLDG01060">
    <property type="entry name" value="BATS_domain_containing"/>
    <property type="match status" value="1"/>
</dbReference>
<dbReference type="GO" id="GO:0009102">
    <property type="term" value="P:biotin biosynthetic process"/>
    <property type="evidence" value="ECO:0007669"/>
    <property type="project" value="UniProtKB-UniRule"/>
</dbReference>
<reference evidence="19" key="1">
    <citation type="submission" date="2022-06" db="EMBL/GenBank/DDBJ databases">
        <title>Vallitalea longa sp. nov., an anaerobic bacterium isolated from marine sediment.</title>
        <authorList>
            <person name="Hirano S."/>
            <person name="Terahara T."/>
            <person name="Mori K."/>
            <person name="Hamada M."/>
            <person name="Matsumoto R."/>
            <person name="Kobayashi T."/>
        </authorList>
    </citation>
    <scope>NUCLEOTIDE SEQUENCE</scope>
    <source>
        <strain evidence="19">SH18-1</strain>
    </source>
</reference>
<dbReference type="GO" id="GO:0004076">
    <property type="term" value="F:biotin synthase activity"/>
    <property type="evidence" value="ECO:0007669"/>
    <property type="project" value="UniProtKB-UniRule"/>
</dbReference>
<dbReference type="AlphaFoldDB" id="A0A9W5YDK6"/>
<keyword evidence="5 16" id="KW-0004">4Fe-4S</keyword>
<evidence type="ECO:0000256" key="9">
    <source>
        <dbReference type="ARBA" id="ARBA00022723"/>
    </source>
</evidence>
<dbReference type="EC" id="2.8.1.6" evidence="4 16"/>
<name>A0A9W5YDK6_9FIRM</name>
<feature type="binding site" evidence="16 17">
    <location>
        <position position="197"/>
    </location>
    <ligand>
        <name>[2Fe-2S] cluster</name>
        <dbReference type="ChEBI" id="CHEBI:190135"/>
    </ligand>
</feature>
<keyword evidence="7 16" id="KW-0949">S-adenosyl-L-methionine</keyword>
<keyword evidence="6 16" id="KW-0808">Transferase</keyword>
<evidence type="ECO:0000256" key="12">
    <source>
        <dbReference type="ARBA" id="ARBA00023014"/>
    </source>
</evidence>
<comment type="caution">
    <text evidence="19">The sequence shown here is derived from an EMBL/GenBank/DDBJ whole genome shotgun (WGS) entry which is preliminary data.</text>
</comment>
<dbReference type="SMART" id="SM00876">
    <property type="entry name" value="BATS"/>
    <property type="match status" value="1"/>
</dbReference>
<comment type="function">
    <text evidence="14 16">Catalyzes the conversion of dethiobiotin (DTB) to biotin by the insertion of a sulfur atom into dethiobiotin via a radical-based mechanism.</text>
</comment>
<evidence type="ECO:0000256" key="8">
    <source>
        <dbReference type="ARBA" id="ARBA00022714"/>
    </source>
</evidence>
<dbReference type="SUPFAM" id="SSF102114">
    <property type="entry name" value="Radical SAM enzymes"/>
    <property type="match status" value="1"/>
</dbReference>
<keyword evidence="11 16" id="KW-0408">Iron</keyword>
<sequence length="319" mass="36117">MEDIKYKIINGYKLKKKEAIEVYRSLELEELYEIANEVRQFFMGRKMDLCTIMNVKSGKCSEDCRYCAQSAHYETGIEEYSLINEEEIFRRAKENAKYKVDRFSLVTSGKGISDTDLDKLIDIYKKLNDTFPEMNLCASHGIITYEQAAKLKKAGVKTYHHNLETSKRFYQKICTTHTYKDRTNTILNATKAGLTVCSGGIIGMGETVFDRINMAYELKKLGVKSIPINVLMPVHGTPFGDSKILEPTEILRTIAIYRLILPDANIRFAGGRIAMGEQQKEALTSGLNGVMVGNYLTTTGNSIEEDLQMIKELGFTTNE</sequence>
<dbReference type="EMBL" id="BRLB01000009">
    <property type="protein sequence ID" value="GKX30398.1"/>
    <property type="molecule type" value="Genomic_DNA"/>
</dbReference>
<dbReference type="PANTHER" id="PTHR22976:SF2">
    <property type="entry name" value="BIOTIN SYNTHASE, MITOCHONDRIAL"/>
    <property type="match status" value="1"/>
</dbReference>
<dbReference type="InterPro" id="IPR010722">
    <property type="entry name" value="BATS_dom"/>
</dbReference>
<dbReference type="NCBIfam" id="TIGR00433">
    <property type="entry name" value="bioB"/>
    <property type="match status" value="1"/>
</dbReference>
<feature type="binding site" evidence="16 17">
    <location>
        <position position="60"/>
    </location>
    <ligand>
        <name>[4Fe-4S] cluster</name>
        <dbReference type="ChEBI" id="CHEBI:49883"/>
        <note>4Fe-4S-S-AdoMet</note>
    </ligand>
</feature>
<evidence type="ECO:0000256" key="13">
    <source>
        <dbReference type="ARBA" id="ARBA00051157"/>
    </source>
</evidence>
<dbReference type="RefSeq" id="WP_281816540.1">
    <property type="nucleotide sequence ID" value="NZ_BRLB01000009.1"/>
</dbReference>
<accession>A0A9W5YDK6</accession>
<dbReference type="GO" id="GO:0005506">
    <property type="term" value="F:iron ion binding"/>
    <property type="evidence" value="ECO:0007669"/>
    <property type="project" value="UniProtKB-UniRule"/>
</dbReference>
<evidence type="ECO:0000256" key="17">
    <source>
        <dbReference type="PIRSR" id="PIRSR001619-1"/>
    </source>
</evidence>
<evidence type="ECO:0000256" key="7">
    <source>
        <dbReference type="ARBA" id="ARBA00022691"/>
    </source>
</evidence>
<dbReference type="GO" id="GO:0051539">
    <property type="term" value="F:4 iron, 4 sulfur cluster binding"/>
    <property type="evidence" value="ECO:0007669"/>
    <property type="project" value="UniProtKB-KW"/>
</dbReference>
<dbReference type="InterPro" id="IPR006638">
    <property type="entry name" value="Elp3/MiaA/NifB-like_rSAM"/>
</dbReference>
<dbReference type="InterPro" id="IPR024177">
    <property type="entry name" value="Biotin_synthase"/>
</dbReference>
<dbReference type="Gene3D" id="3.20.20.70">
    <property type="entry name" value="Aldolase class I"/>
    <property type="match status" value="1"/>
</dbReference>
<keyword evidence="9 16" id="KW-0479">Metal-binding</keyword>
<dbReference type="InterPro" id="IPR002684">
    <property type="entry name" value="Biotin_synth/BioAB"/>
</dbReference>
<feature type="binding site" evidence="16 17">
    <location>
        <position position="104"/>
    </location>
    <ligand>
        <name>[2Fe-2S] cluster</name>
        <dbReference type="ChEBI" id="CHEBI:190135"/>
    </ligand>
</feature>
<evidence type="ECO:0000256" key="11">
    <source>
        <dbReference type="ARBA" id="ARBA00023004"/>
    </source>
</evidence>
<comment type="subunit">
    <text evidence="3 16">Homodimer.</text>
</comment>
<organism evidence="19 20">
    <name type="scientific">Vallitalea longa</name>
    <dbReference type="NCBI Taxonomy" id="2936439"/>
    <lineage>
        <taxon>Bacteria</taxon>
        <taxon>Bacillati</taxon>
        <taxon>Bacillota</taxon>
        <taxon>Clostridia</taxon>
        <taxon>Lachnospirales</taxon>
        <taxon>Vallitaleaceae</taxon>
        <taxon>Vallitalea</taxon>
    </lineage>
</organism>
<evidence type="ECO:0000256" key="10">
    <source>
        <dbReference type="ARBA" id="ARBA00022756"/>
    </source>
</evidence>
<evidence type="ECO:0000256" key="15">
    <source>
        <dbReference type="ARBA" id="ARBA00070199"/>
    </source>
</evidence>
<keyword evidence="12 16" id="KW-0411">Iron-sulfur</keyword>
<evidence type="ECO:0000259" key="18">
    <source>
        <dbReference type="PROSITE" id="PS51918"/>
    </source>
</evidence>
<evidence type="ECO:0000256" key="4">
    <source>
        <dbReference type="ARBA" id="ARBA00012236"/>
    </source>
</evidence>
<keyword evidence="20" id="KW-1185">Reference proteome</keyword>
<dbReference type="GO" id="GO:0051537">
    <property type="term" value="F:2 iron, 2 sulfur cluster binding"/>
    <property type="evidence" value="ECO:0007669"/>
    <property type="project" value="UniProtKB-KW"/>
</dbReference>
<feature type="binding site" evidence="16 17">
    <location>
        <position position="267"/>
    </location>
    <ligand>
        <name>[2Fe-2S] cluster</name>
        <dbReference type="ChEBI" id="CHEBI:190135"/>
    </ligand>
</feature>
<dbReference type="InterPro" id="IPR013785">
    <property type="entry name" value="Aldolase_TIM"/>
</dbReference>
<evidence type="ECO:0000313" key="20">
    <source>
        <dbReference type="Proteomes" id="UP001144256"/>
    </source>
</evidence>
<feature type="binding site" evidence="16 17">
    <location>
        <position position="137"/>
    </location>
    <ligand>
        <name>[2Fe-2S] cluster</name>
        <dbReference type="ChEBI" id="CHEBI:190135"/>
    </ligand>
</feature>
<evidence type="ECO:0000256" key="2">
    <source>
        <dbReference type="ARBA" id="ARBA00010765"/>
    </source>
</evidence>
<dbReference type="Pfam" id="PF04055">
    <property type="entry name" value="Radical_SAM"/>
    <property type="match status" value="1"/>
</dbReference>
<dbReference type="InterPro" id="IPR007197">
    <property type="entry name" value="rSAM"/>
</dbReference>
<dbReference type="InterPro" id="IPR058240">
    <property type="entry name" value="rSAM_sf"/>
</dbReference>
<comment type="cofactor">
    <cofactor evidence="16">
        <name>[2Fe-2S] cluster</name>
        <dbReference type="ChEBI" id="CHEBI:190135"/>
    </cofactor>
    <text evidence="16">Binds 1 [2Fe-2S] cluster. The cluster is coordinated with 3 cysteines and 1 arginine.</text>
</comment>